<evidence type="ECO:0000256" key="8">
    <source>
        <dbReference type="ARBA" id="ARBA00022801"/>
    </source>
</evidence>
<dbReference type="OrthoDB" id="9758243at2"/>
<dbReference type="EC" id="3.1.21.3" evidence="11"/>
<dbReference type="InterPro" id="IPR027417">
    <property type="entry name" value="P-loop_NTPase"/>
</dbReference>
<dbReference type="InterPro" id="IPR007409">
    <property type="entry name" value="Restrct_endonuc_type1_HsdR_N"/>
</dbReference>
<keyword evidence="4" id="KW-0540">Nuclease</keyword>
<dbReference type="InterPro" id="IPR051268">
    <property type="entry name" value="Type-I_R_enzyme_R_subunit"/>
</dbReference>
<evidence type="ECO:0000256" key="7">
    <source>
        <dbReference type="ARBA" id="ARBA00022759"/>
    </source>
</evidence>
<comment type="function">
    <text evidence="11">Subunit R is required for both nuclease and ATPase activities, but not for modification.</text>
</comment>
<evidence type="ECO:0000256" key="11">
    <source>
        <dbReference type="RuleBase" id="RU364115"/>
    </source>
</evidence>
<keyword evidence="6 11" id="KW-0680">Restriction system</keyword>
<accession>A0A428WFN3</accession>
<dbReference type="Proteomes" id="UP000286716">
    <property type="component" value="Unassembled WGS sequence"/>
</dbReference>
<evidence type="ECO:0000256" key="1">
    <source>
        <dbReference type="ARBA" id="ARBA00000851"/>
    </source>
</evidence>
<dbReference type="EMBL" id="QHHU01000032">
    <property type="protein sequence ID" value="RSM41899.1"/>
    <property type="molecule type" value="Genomic_DNA"/>
</dbReference>
<keyword evidence="10 11" id="KW-0238">DNA-binding</keyword>
<keyword evidence="8 11" id="KW-0378">Hydrolase</keyword>
<organism evidence="13 14">
    <name type="scientific">Amycolatopsis balhimycina DSM 5908</name>
    <dbReference type="NCBI Taxonomy" id="1081091"/>
    <lineage>
        <taxon>Bacteria</taxon>
        <taxon>Bacillati</taxon>
        <taxon>Actinomycetota</taxon>
        <taxon>Actinomycetes</taxon>
        <taxon>Pseudonocardiales</taxon>
        <taxon>Pseudonocardiaceae</taxon>
        <taxon>Amycolatopsis</taxon>
    </lineage>
</organism>
<dbReference type="GO" id="GO:0009035">
    <property type="term" value="F:type I site-specific deoxyribonuclease activity"/>
    <property type="evidence" value="ECO:0007669"/>
    <property type="project" value="UniProtKB-EC"/>
</dbReference>
<reference evidence="13 14" key="1">
    <citation type="submission" date="2018-05" db="EMBL/GenBank/DDBJ databases">
        <title>Evolution of GPA BGCs.</title>
        <authorList>
            <person name="Waglechner N."/>
            <person name="Wright G.D."/>
        </authorList>
    </citation>
    <scope>NUCLEOTIDE SEQUENCE [LARGE SCALE GENOMIC DNA]</scope>
    <source>
        <strain evidence="13 14">DSM 5908</strain>
    </source>
</reference>
<dbReference type="GO" id="GO:0005524">
    <property type="term" value="F:ATP binding"/>
    <property type="evidence" value="ECO:0007669"/>
    <property type="project" value="UniProtKB-KW"/>
</dbReference>
<evidence type="ECO:0000256" key="6">
    <source>
        <dbReference type="ARBA" id="ARBA00022747"/>
    </source>
</evidence>
<keyword evidence="7 13" id="KW-0255">Endonuclease</keyword>
<gene>
    <name evidence="13" type="ORF">DMA12_23445</name>
</gene>
<dbReference type="InterPro" id="IPR055180">
    <property type="entry name" value="HsdR_RecA-like_helicase_dom_2"/>
</dbReference>
<dbReference type="SUPFAM" id="SSF52540">
    <property type="entry name" value="P-loop containing nucleoside triphosphate hydrolases"/>
    <property type="match status" value="1"/>
</dbReference>
<dbReference type="Pfam" id="PF04313">
    <property type="entry name" value="HSDR_N"/>
    <property type="match status" value="1"/>
</dbReference>
<dbReference type="Gene3D" id="3.90.1570.50">
    <property type="match status" value="1"/>
</dbReference>
<dbReference type="SMART" id="SM00487">
    <property type="entry name" value="DEXDc"/>
    <property type="match status" value="1"/>
</dbReference>
<comment type="catalytic activity">
    <reaction evidence="1 11">
        <text>Endonucleolytic cleavage of DNA to give random double-stranded fragments with terminal 5'-phosphates, ATP is simultaneously hydrolyzed.</text>
        <dbReference type="EC" id="3.1.21.3"/>
    </reaction>
</comment>
<evidence type="ECO:0000256" key="5">
    <source>
        <dbReference type="ARBA" id="ARBA00022741"/>
    </source>
</evidence>
<dbReference type="CDD" id="cd22332">
    <property type="entry name" value="HsdR_N"/>
    <property type="match status" value="1"/>
</dbReference>
<evidence type="ECO:0000256" key="10">
    <source>
        <dbReference type="ARBA" id="ARBA00023125"/>
    </source>
</evidence>
<evidence type="ECO:0000256" key="2">
    <source>
        <dbReference type="ARBA" id="ARBA00008598"/>
    </source>
</evidence>
<dbReference type="InterPro" id="IPR004473">
    <property type="entry name" value="Restrct_endonuc_typeI_HsdR"/>
</dbReference>
<dbReference type="PANTHER" id="PTHR30195:SF15">
    <property type="entry name" value="TYPE I RESTRICTION ENZYME HINDI ENDONUCLEASE SUBUNIT"/>
    <property type="match status" value="1"/>
</dbReference>
<evidence type="ECO:0000256" key="9">
    <source>
        <dbReference type="ARBA" id="ARBA00022840"/>
    </source>
</evidence>
<dbReference type="CDD" id="cd18030">
    <property type="entry name" value="DEXHc_RE_I_HsdR"/>
    <property type="match status" value="1"/>
</dbReference>
<dbReference type="RefSeq" id="WP_020642919.1">
    <property type="nucleotide sequence ID" value="NZ_QHHU01000032.1"/>
</dbReference>
<keyword evidence="14" id="KW-1185">Reference proteome</keyword>
<comment type="similarity">
    <text evidence="2 11">Belongs to the HsdR family.</text>
</comment>
<proteinExistence type="inferred from homology"/>
<keyword evidence="5 11" id="KW-0547">Nucleotide-binding</keyword>
<evidence type="ECO:0000256" key="3">
    <source>
        <dbReference type="ARBA" id="ARBA00011296"/>
    </source>
</evidence>
<protein>
    <recommendedName>
        <fullName evidence="11">Type I restriction enzyme endonuclease subunit</fullName>
        <shortName evidence="11">R protein</shortName>
        <ecNumber evidence="11">3.1.21.3</ecNumber>
    </recommendedName>
</protein>
<dbReference type="AlphaFoldDB" id="A0A428WFN3"/>
<dbReference type="InterPro" id="IPR014001">
    <property type="entry name" value="Helicase_ATP-bd"/>
</dbReference>
<evidence type="ECO:0000313" key="14">
    <source>
        <dbReference type="Proteomes" id="UP000286716"/>
    </source>
</evidence>
<evidence type="ECO:0000256" key="4">
    <source>
        <dbReference type="ARBA" id="ARBA00022722"/>
    </source>
</evidence>
<comment type="caution">
    <text evidence="13">The sequence shown here is derived from an EMBL/GenBank/DDBJ whole genome shotgun (WGS) entry which is preliminary data.</text>
</comment>
<dbReference type="Pfam" id="PF18766">
    <property type="entry name" value="SWI2_SNF2"/>
    <property type="match status" value="1"/>
</dbReference>
<dbReference type="NCBIfam" id="TIGR00348">
    <property type="entry name" value="hsdR"/>
    <property type="match status" value="1"/>
</dbReference>
<dbReference type="Pfam" id="PF22679">
    <property type="entry name" value="T1R_D3-like"/>
    <property type="match status" value="1"/>
</dbReference>
<comment type="subunit">
    <text evidence="3 11">The type I restriction/modification system is composed of three polypeptides R, M and S.</text>
</comment>
<dbReference type="InterPro" id="IPR040980">
    <property type="entry name" value="SWI2_SNF2"/>
</dbReference>
<name>A0A428WFN3_AMYBA</name>
<keyword evidence="9 11" id="KW-0067">ATP-binding</keyword>
<evidence type="ECO:0000313" key="13">
    <source>
        <dbReference type="EMBL" id="RSM41899.1"/>
    </source>
</evidence>
<dbReference type="GO" id="GO:0009307">
    <property type="term" value="P:DNA restriction-modification system"/>
    <property type="evidence" value="ECO:0007669"/>
    <property type="project" value="UniProtKB-KW"/>
</dbReference>
<feature type="domain" description="Helicase ATP-binding" evidence="12">
    <location>
        <begin position="288"/>
        <end position="511"/>
    </location>
</feature>
<dbReference type="PANTHER" id="PTHR30195">
    <property type="entry name" value="TYPE I SITE-SPECIFIC DEOXYRIBONUCLEASE PROTEIN SUBUNIT M AND R"/>
    <property type="match status" value="1"/>
</dbReference>
<evidence type="ECO:0000259" key="12">
    <source>
        <dbReference type="SMART" id="SM00487"/>
    </source>
</evidence>
<dbReference type="GO" id="GO:0003677">
    <property type="term" value="F:DNA binding"/>
    <property type="evidence" value="ECO:0007669"/>
    <property type="project" value="UniProtKB-KW"/>
</dbReference>
<sequence length="1099" mass="121917">MSPGPEYTDVEKPLLDQLAGFKWQVIAGSNSDPAITERDSFRTTVLQGRLRAALLRINPRPDGSPWLDDSRLSEAVSSLTRSEVGKLIELNEKMTERLLAGVSVSGLPDWDQGRSQRIRFIDFNNPDNNDFLAIRQFRVDEPGGQAKKFVAPDVVLFVNGIPLVVIECKSPYITDPMAEGITQLRRYANQRHLGLSEGNEQLFWTNQLVVSTYGDQARVATFTAGPEHFLEWKDAFPLTREELAAQLGKPAAELTGQELLTAGMLAPSNLLNLVRHFTLFTEVNGKRIKIVARYQQYRAVGRALMRLRTGTARAQDGESDRRGGLIWHTQGSGKSLTMVFLVRAMRSDPVLRAFKVVVITDRTDLEKQLSKTAKLSGEGVVRARRTAQLRTLLAEKGPALVFAMIQKYRDTDTAGAGEARMVADEKTEALGVLNTDETVVILVDEAHRSQTSTLHANLMAALPNAAKIGFTGTPIMREGKKRTDAIFGSFIDKYTIRQAEHDGAVVPIFYEGRTAKGAVAGGSDLDELFEDMFAEHTDEEIEKLKARYATTGAVLEAPKLIAAKAKSILWHYVSTVLPGGFKAQLSATSRLATVRYRRALVAARDDLVAQIERLPQHLVRGAEDGSLDIDGLDRRKQVLVRALPHLDLIRILDFVPIISGSNNDDPTWLQWTDKSRQDAAIAEFKDPLGLPGKQTSPVAFLLVRTMLLTGFDAPVEQALYLDRFIQDAELLQAIARVNRTSPGKAAGLLIDYFGVGAHLQKALQAYAPEDAEDAIGALASITDEVPKLGDRHARVVALFAQAGIETFDLDEDIEACVDLLSDEALRARFGVLLKQFLTTLDTVLPRPEALPFAADAKRLGLIQRVARRRYRDDGLGEFNASLYGEKVRALIDEHVTALDIATKIPPVSVTDPDFLAKVKGLTSDKAKASEMEHALRFHIRKNFDEDPARYTKLSERLDEILKTLTGKWEQLSLALEVLLGDVVDEPVSGRAHEDPLIARFYGLLESEVATSATLPDEIRVDIMHLAQDVVVEVTGHAGIVRFWHNPHAQDELRKDIIHQLDNRDLFPFSEQTAIADRLMELARANQSLIREQLRTRRRS</sequence>
<dbReference type="Gene3D" id="3.40.50.300">
    <property type="entry name" value="P-loop containing nucleotide triphosphate hydrolases"/>
    <property type="match status" value="2"/>
</dbReference>